<evidence type="ECO:0000313" key="1">
    <source>
        <dbReference type="EMBL" id="EFN82189.1"/>
    </source>
</evidence>
<dbReference type="EMBL" id="GL449694">
    <property type="protein sequence ID" value="EFN82189.1"/>
    <property type="molecule type" value="Genomic_DNA"/>
</dbReference>
<proteinExistence type="predicted"/>
<accession>E2BQ01</accession>
<sequence>MFQYNDSCVGLSFGNHKPHLANRLSTKVHKKQGRTNRPVSGWMKKPRSRAATAMHHSLKVYSLDIATNGGFILNSERIHRQWVIFMKHKAPVRIIVRVIFMKHKGNLIRASEGFIRGALDLINKALIGKAEEGPRRIFWGCLRSCEVTL</sequence>
<dbReference type="AlphaFoldDB" id="E2BQ01"/>
<reference evidence="1 2" key="1">
    <citation type="journal article" date="2010" name="Science">
        <title>Genomic comparison of the ants Camponotus floridanus and Harpegnathos saltator.</title>
        <authorList>
            <person name="Bonasio R."/>
            <person name="Zhang G."/>
            <person name="Ye C."/>
            <person name="Mutti N.S."/>
            <person name="Fang X."/>
            <person name="Qin N."/>
            <person name="Donahue G."/>
            <person name="Yang P."/>
            <person name="Li Q."/>
            <person name="Li C."/>
            <person name="Zhang P."/>
            <person name="Huang Z."/>
            <person name="Berger S.L."/>
            <person name="Reinberg D."/>
            <person name="Wang J."/>
            <person name="Liebig J."/>
        </authorList>
    </citation>
    <scope>NUCLEOTIDE SEQUENCE [LARGE SCALE GENOMIC DNA]</scope>
    <source>
        <strain evidence="1 2">R22 G/1</strain>
    </source>
</reference>
<dbReference type="Proteomes" id="UP000008237">
    <property type="component" value="Unassembled WGS sequence"/>
</dbReference>
<dbReference type="InParanoid" id="E2BQ01"/>
<name>E2BQ01_HARSA</name>
<protein>
    <submittedName>
        <fullName evidence="1">Uncharacterized protein</fullName>
    </submittedName>
</protein>
<gene>
    <name evidence="1" type="ORF">EAI_05132</name>
</gene>
<keyword evidence="2" id="KW-1185">Reference proteome</keyword>
<organism evidence="2">
    <name type="scientific">Harpegnathos saltator</name>
    <name type="common">Jerdon's jumping ant</name>
    <dbReference type="NCBI Taxonomy" id="610380"/>
    <lineage>
        <taxon>Eukaryota</taxon>
        <taxon>Metazoa</taxon>
        <taxon>Ecdysozoa</taxon>
        <taxon>Arthropoda</taxon>
        <taxon>Hexapoda</taxon>
        <taxon>Insecta</taxon>
        <taxon>Pterygota</taxon>
        <taxon>Neoptera</taxon>
        <taxon>Endopterygota</taxon>
        <taxon>Hymenoptera</taxon>
        <taxon>Apocrita</taxon>
        <taxon>Aculeata</taxon>
        <taxon>Formicoidea</taxon>
        <taxon>Formicidae</taxon>
        <taxon>Ponerinae</taxon>
        <taxon>Ponerini</taxon>
        <taxon>Harpegnathos</taxon>
    </lineage>
</organism>
<evidence type="ECO:0000313" key="2">
    <source>
        <dbReference type="Proteomes" id="UP000008237"/>
    </source>
</evidence>